<proteinExistence type="predicted"/>
<accession>A0A9D4IH07</accession>
<dbReference type="AlphaFoldDB" id="A0A9D4IH07"/>
<comment type="caution">
    <text evidence="1">The sequence shown here is derived from an EMBL/GenBank/DDBJ whole genome shotgun (WGS) entry which is preliminary data.</text>
</comment>
<name>A0A9D4IH07_DREPO</name>
<evidence type="ECO:0000313" key="1">
    <source>
        <dbReference type="EMBL" id="KAH3771543.1"/>
    </source>
</evidence>
<reference evidence="1" key="1">
    <citation type="journal article" date="2019" name="bioRxiv">
        <title>The Genome of the Zebra Mussel, Dreissena polymorpha: A Resource for Invasive Species Research.</title>
        <authorList>
            <person name="McCartney M.A."/>
            <person name="Auch B."/>
            <person name="Kono T."/>
            <person name="Mallez S."/>
            <person name="Zhang Y."/>
            <person name="Obille A."/>
            <person name="Becker A."/>
            <person name="Abrahante J.E."/>
            <person name="Garbe J."/>
            <person name="Badalamenti J.P."/>
            <person name="Herman A."/>
            <person name="Mangelson H."/>
            <person name="Liachko I."/>
            <person name="Sullivan S."/>
            <person name="Sone E.D."/>
            <person name="Koren S."/>
            <person name="Silverstein K.A.T."/>
            <person name="Beckman K.B."/>
            <person name="Gohl D.M."/>
        </authorList>
    </citation>
    <scope>NUCLEOTIDE SEQUENCE</scope>
    <source>
        <strain evidence="1">Duluth1</strain>
        <tissue evidence="1">Whole animal</tissue>
    </source>
</reference>
<dbReference type="Proteomes" id="UP000828390">
    <property type="component" value="Unassembled WGS sequence"/>
</dbReference>
<organism evidence="1 2">
    <name type="scientific">Dreissena polymorpha</name>
    <name type="common">Zebra mussel</name>
    <name type="synonym">Mytilus polymorpha</name>
    <dbReference type="NCBI Taxonomy" id="45954"/>
    <lineage>
        <taxon>Eukaryota</taxon>
        <taxon>Metazoa</taxon>
        <taxon>Spiralia</taxon>
        <taxon>Lophotrochozoa</taxon>
        <taxon>Mollusca</taxon>
        <taxon>Bivalvia</taxon>
        <taxon>Autobranchia</taxon>
        <taxon>Heteroconchia</taxon>
        <taxon>Euheterodonta</taxon>
        <taxon>Imparidentia</taxon>
        <taxon>Neoheterodontei</taxon>
        <taxon>Myida</taxon>
        <taxon>Dreissenoidea</taxon>
        <taxon>Dreissenidae</taxon>
        <taxon>Dreissena</taxon>
    </lineage>
</organism>
<gene>
    <name evidence="1" type="ORF">DPMN_172867</name>
</gene>
<dbReference type="EMBL" id="JAIWYP010000009">
    <property type="protein sequence ID" value="KAH3771543.1"/>
    <property type="molecule type" value="Genomic_DNA"/>
</dbReference>
<protein>
    <submittedName>
        <fullName evidence="1">Uncharacterized protein</fullName>
    </submittedName>
</protein>
<keyword evidence="2" id="KW-1185">Reference proteome</keyword>
<evidence type="ECO:0000313" key="2">
    <source>
        <dbReference type="Proteomes" id="UP000828390"/>
    </source>
</evidence>
<reference evidence="1" key="2">
    <citation type="submission" date="2020-11" db="EMBL/GenBank/DDBJ databases">
        <authorList>
            <person name="McCartney M.A."/>
            <person name="Auch B."/>
            <person name="Kono T."/>
            <person name="Mallez S."/>
            <person name="Becker A."/>
            <person name="Gohl D.M."/>
            <person name="Silverstein K.A.T."/>
            <person name="Koren S."/>
            <person name="Bechman K.B."/>
            <person name="Herman A."/>
            <person name="Abrahante J.E."/>
            <person name="Garbe J."/>
        </authorList>
    </citation>
    <scope>NUCLEOTIDE SEQUENCE</scope>
    <source>
        <strain evidence="1">Duluth1</strain>
        <tissue evidence="1">Whole animal</tissue>
    </source>
</reference>
<sequence length="108" mass="12005">MVRAKCTPAEVIESYFSKLKKATDANNISGKSQILWNTDETGLMMERNHGKIVCMKDQTVYSVTSARDTNVMIIAGGSASGIRLPRFYIFPCQRCRDDILHVDGSFPG</sequence>